<dbReference type="EMBL" id="MSKJ01000010">
    <property type="protein sequence ID" value="OLO44864.1"/>
    <property type="molecule type" value="Genomic_DNA"/>
</dbReference>
<dbReference type="NCBIfam" id="TIGR00348">
    <property type="entry name" value="hsdR"/>
    <property type="match status" value="1"/>
</dbReference>
<dbReference type="OrthoDB" id="9758243at2"/>
<comment type="subunit">
    <text evidence="3 11">The type I restriction/modification system is composed of three polypeptides R, M and S.</text>
</comment>
<dbReference type="InterPro" id="IPR027417">
    <property type="entry name" value="P-loop_NTPase"/>
</dbReference>
<evidence type="ECO:0000259" key="12">
    <source>
        <dbReference type="PROSITE" id="PS51192"/>
    </source>
</evidence>
<dbReference type="Proteomes" id="UP000186857">
    <property type="component" value="Unassembled WGS sequence"/>
</dbReference>
<dbReference type="Gene3D" id="1.20.58.2040">
    <property type="match status" value="1"/>
</dbReference>
<dbReference type="CDD" id="cd22332">
    <property type="entry name" value="HsdR_N"/>
    <property type="match status" value="1"/>
</dbReference>
<evidence type="ECO:0000256" key="4">
    <source>
        <dbReference type="ARBA" id="ARBA00022722"/>
    </source>
</evidence>
<organism evidence="13 14">
    <name type="scientific">Actinomyces oris</name>
    <dbReference type="NCBI Taxonomy" id="544580"/>
    <lineage>
        <taxon>Bacteria</taxon>
        <taxon>Bacillati</taxon>
        <taxon>Actinomycetota</taxon>
        <taxon>Actinomycetes</taxon>
        <taxon>Actinomycetales</taxon>
        <taxon>Actinomycetaceae</taxon>
        <taxon>Actinomyces</taxon>
    </lineage>
</organism>
<evidence type="ECO:0000313" key="14">
    <source>
        <dbReference type="Proteomes" id="UP000186857"/>
    </source>
</evidence>
<evidence type="ECO:0000256" key="1">
    <source>
        <dbReference type="ARBA" id="ARBA00000851"/>
    </source>
</evidence>
<protein>
    <recommendedName>
        <fullName evidence="11">Type I restriction enzyme endonuclease subunit</fullName>
        <shortName evidence="11">R protein</shortName>
        <ecNumber evidence="11">3.1.21.3</ecNumber>
    </recommendedName>
</protein>
<dbReference type="InterPro" id="IPR055180">
    <property type="entry name" value="HsdR_RecA-like_helicase_dom_2"/>
</dbReference>
<dbReference type="InterPro" id="IPR007409">
    <property type="entry name" value="Restrct_endonuc_type1_HsdR_N"/>
</dbReference>
<name>A0A1Q8V9W8_9ACTO</name>
<proteinExistence type="inferred from homology"/>
<dbReference type="Pfam" id="PF18766">
    <property type="entry name" value="SWI2_SNF2"/>
    <property type="match status" value="1"/>
</dbReference>
<dbReference type="PANTHER" id="PTHR30195">
    <property type="entry name" value="TYPE I SITE-SPECIFIC DEOXYRIBONUCLEASE PROTEIN SUBUNIT M AND R"/>
    <property type="match status" value="1"/>
</dbReference>
<gene>
    <name evidence="13" type="ORF">BKH29_05245</name>
</gene>
<dbReference type="SMART" id="SM00487">
    <property type="entry name" value="DEXDc"/>
    <property type="match status" value="1"/>
</dbReference>
<dbReference type="Pfam" id="PF04313">
    <property type="entry name" value="HSDR_N"/>
    <property type="match status" value="1"/>
</dbReference>
<dbReference type="InterPro" id="IPR022625">
    <property type="entry name" value="TypeI_RM_Rsu_C"/>
</dbReference>
<dbReference type="Gene3D" id="3.40.50.300">
    <property type="entry name" value="P-loop containing nucleotide triphosphate hydrolases"/>
    <property type="match status" value="2"/>
</dbReference>
<dbReference type="Gene3D" id="3.90.1570.50">
    <property type="match status" value="2"/>
</dbReference>
<dbReference type="PANTHER" id="PTHR30195:SF16">
    <property type="entry name" value="TYPE I RESTRICTION ENZYME ENDONUCLEASE SUBUNIT"/>
    <property type="match status" value="1"/>
</dbReference>
<dbReference type="InterPro" id="IPR051268">
    <property type="entry name" value="Type-I_R_enzyme_R_subunit"/>
</dbReference>
<reference evidence="13 14" key="1">
    <citation type="submission" date="2016-12" db="EMBL/GenBank/DDBJ databases">
        <title>Genomic Comparison of strains in the 'Actinomyces naeslundii' Group.</title>
        <authorList>
            <person name="Mughal S.R."/>
            <person name="Do T."/>
            <person name="Gilbert S.C."/>
            <person name="Witherden E.A."/>
            <person name="Didelot X."/>
            <person name="Beighton D."/>
        </authorList>
    </citation>
    <scope>NUCLEOTIDE SEQUENCE [LARGE SCALE GENOMIC DNA]</scope>
    <source>
        <strain evidence="13 14">CCUG 33920</strain>
    </source>
</reference>
<dbReference type="SUPFAM" id="SSF52540">
    <property type="entry name" value="P-loop containing nucleoside triphosphate hydrolases"/>
    <property type="match status" value="2"/>
</dbReference>
<keyword evidence="13" id="KW-0347">Helicase</keyword>
<keyword evidence="8 11" id="KW-0378">Hydrolase</keyword>
<dbReference type="Pfam" id="PF22679">
    <property type="entry name" value="T1R_D3-like"/>
    <property type="match status" value="1"/>
</dbReference>
<dbReference type="InterPro" id="IPR040980">
    <property type="entry name" value="SWI2_SNF2"/>
</dbReference>
<evidence type="ECO:0000256" key="8">
    <source>
        <dbReference type="ARBA" id="ARBA00022801"/>
    </source>
</evidence>
<evidence type="ECO:0000256" key="7">
    <source>
        <dbReference type="ARBA" id="ARBA00022759"/>
    </source>
</evidence>
<feature type="domain" description="Helicase ATP-binding" evidence="12">
    <location>
        <begin position="320"/>
        <end position="482"/>
    </location>
</feature>
<evidence type="ECO:0000256" key="11">
    <source>
        <dbReference type="RuleBase" id="RU364115"/>
    </source>
</evidence>
<comment type="catalytic activity">
    <reaction evidence="1 11">
        <text>Endonucleolytic cleavage of DNA to give random double-stranded fragments with terminal 5'-phosphates, ATP is simultaneously hydrolyzed.</text>
        <dbReference type="EC" id="3.1.21.3"/>
    </reaction>
</comment>
<dbReference type="GO" id="GO:0005524">
    <property type="term" value="F:ATP binding"/>
    <property type="evidence" value="ECO:0007669"/>
    <property type="project" value="UniProtKB-KW"/>
</dbReference>
<dbReference type="InterPro" id="IPR014001">
    <property type="entry name" value="Helicase_ATP-bd"/>
</dbReference>
<keyword evidence="10 11" id="KW-0238">DNA-binding</keyword>
<evidence type="ECO:0000256" key="5">
    <source>
        <dbReference type="ARBA" id="ARBA00022741"/>
    </source>
</evidence>
<dbReference type="AlphaFoldDB" id="A0A1Q8V9W8"/>
<keyword evidence="9 11" id="KW-0067">ATP-binding</keyword>
<keyword evidence="7" id="KW-0255">Endonuclease</keyword>
<evidence type="ECO:0000256" key="6">
    <source>
        <dbReference type="ARBA" id="ARBA00022747"/>
    </source>
</evidence>
<keyword evidence="4" id="KW-0540">Nuclease</keyword>
<evidence type="ECO:0000256" key="9">
    <source>
        <dbReference type="ARBA" id="ARBA00022840"/>
    </source>
</evidence>
<dbReference type="RefSeq" id="WP_075376539.1">
    <property type="nucleotide sequence ID" value="NZ_MSKJ01000010.1"/>
</dbReference>
<dbReference type="Pfam" id="PF12008">
    <property type="entry name" value="EcoR124_C"/>
    <property type="match status" value="1"/>
</dbReference>
<evidence type="ECO:0000256" key="2">
    <source>
        <dbReference type="ARBA" id="ARBA00008598"/>
    </source>
</evidence>
<dbReference type="GO" id="GO:0003677">
    <property type="term" value="F:DNA binding"/>
    <property type="evidence" value="ECO:0007669"/>
    <property type="project" value="UniProtKB-KW"/>
</dbReference>
<sequence>MTIREASAVGVEPVVLTSESTVVGLYEPEETDRTGYQSEAELEAAFISQLQAQAYEYVSFTSEDELVANLRTQLEALNDYTFTDEEWERFFAQSIRTRSGGGDEIAEKTRRIQEDYVQTLIRDNGESKNIRLIDKQHIHNNRLQVTNQYVVETGAHHTRYDVTVLVNGLPLVHIELKRRGVPIREAFNQINRYQRDSFWAGAGLFGYVQIFVISNGTQTKYYSNTTRFDHVTESTRGKRESKAANSDSFEFTSWWSDAANKPIMDLVDFTRTFFAKHTLLALLTRYCVFTTAQKLLVMRPYQIAATEAILQRILTASANKQTGTVAGGGYIWHTTGSGKTLTSFKTAKLAAGMEGIDKVIFVVDRKDLDHQTIKEYNRFAEGTVSANQSTNQLSRQINDPDASIIVTTIQKLSNFVGRNRKHTIYTGHVVLVFDECHRSQFGDMHTAITKAFRNYHLFGFTGTPIFAANSGSSGNVQLRTTAQAFGDQLHTYTIVDAIRDKNVLPFRIDYIDTIKMPDAVRDAEISGIDTERALLAPERLAQVVGYIREHFDQKTRRNSSYTLGQKRVLGFNSLFATASIRAARAYYMEFKRQQEGLVPDRRLSVGIVYSYAPNADAPGETLADEAVDPSQLTADDRAFLDEAIRDYNAQFGTAYDTSAQGFEGYYEDISRRLAERTIDLVIVVNMFLTGFDSKTLNTLWVDKSLRTHGLIQAFSRTNRILNSVKTYGNVVCFRDLQEETDEAIALFGNKAAGGLVLLKPYKEYLEDYLEKINELRARFEPGQLIASEIEQKDFIRQFGKILRLRNILASFDDFEDDDIIGEAELQDYRSVYVDLYAEMRRAADVEKEVVNDDLVFEIELVKQVEVGVAYILMLVEKHREDAGDGEDKEIPVEIRRAVMSSPSLHNKRDLIEDFVHTVSAFGDVEEQWRAFIEQRRREELAAIIRDENLRQGPTKALVEAAMRNGYVPVEGTAITKILPPTPRFRRSADDDGHDEKKRRVQAALAAYVERFRGLGLTTTDLAFQTPTNSNG</sequence>
<keyword evidence="5 11" id="KW-0547">Nucleotide-binding</keyword>
<evidence type="ECO:0000313" key="13">
    <source>
        <dbReference type="EMBL" id="OLO44864.1"/>
    </source>
</evidence>
<keyword evidence="6 11" id="KW-0680">Restriction system</keyword>
<dbReference type="EC" id="3.1.21.3" evidence="11"/>
<comment type="caution">
    <text evidence="13">The sequence shown here is derived from an EMBL/GenBank/DDBJ whole genome shotgun (WGS) entry which is preliminary data.</text>
</comment>
<dbReference type="CDD" id="cd18030">
    <property type="entry name" value="DEXHc_RE_I_HsdR"/>
    <property type="match status" value="1"/>
</dbReference>
<evidence type="ECO:0000256" key="3">
    <source>
        <dbReference type="ARBA" id="ARBA00011296"/>
    </source>
</evidence>
<comment type="function">
    <text evidence="11">Subunit R is required for both nuclease and ATPase activities, but not for modification.</text>
</comment>
<dbReference type="CDD" id="cd18800">
    <property type="entry name" value="SF2_C_EcoR124I-like"/>
    <property type="match status" value="1"/>
</dbReference>
<evidence type="ECO:0000256" key="10">
    <source>
        <dbReference type="ARBA" id="ARBA00023125"/>
    </source>
</evidence>
<dbReference type="PROSITE" id="PS51192">
    <property type="entry name" value="HELICASE_ATP_BIND_1"/>
    <property type="match status" value="1"/>
</dbReference>
<dbReference type="GO" id="GO:0009307">
    <property type="term" value="P:DNA restriction-modification system"/>
    <property type="evidence" value="ECO:0007669"/>
    <property type="project" value="UniProtKB-KW"/>
</dbReference>
<dbReference type="GO" id="GO:0004386">
    <property type="term" value="F:helicase activity"/>
    <property type="evidence" value="ECO:0007669"/>
    <property type="project" value="UniProtKB-KW"/>
</dbReference>
<dbReference type="InterPro" id="IPR004473">
    <property type="entry name" value="Restrct_endonuc_typeI_HsdR"/>
</dbReference>
<accession>A0A1Q8V9W8</accession>
<comment type="similarity">
    <text evidence="2 11">Belongs to the HsdR family.</text>
</comment>
<dbReference type="GO" id="GO:0009035">
    <property type="term" value="F:type I site-specific deoxyribonuclease activity"/>
    <property type="evidence" value="ECO:0007669"/>
    <property type="project" value="UniProtKB-EC"/>
</dbReference>